<evidence type="ECO:0000313" key="2">
    <source>
        <dbReference type="EMBL" id="PUZ21852.1"/>
    </source>
</evidence>
<protein>
    <submittedName>
        <fullName evidence="2">Uncharacterized protein</fullName>
    </submittedName>
</protein>
<dbReference type="AlphaFoldDB" id="A0A2T7BBS8"/>
<evidence type="ECO:0000313" key="3">
    <source>
        <dbReference type="Proteomes" id="UP000244450"/>
    </source>
</evidence>
<dbReference type="RefSeq" id="WP_108689500.1">
    <property type="nucleotide sequence ID" value="NZ_QCYK01000004.1"/>
</dbReference>
<evidence type="ECO:0000256" key="1">
    <source>
        <dbReference type="SAM" id="Phobius"/>
    </source>
</evidence>
<keyword evidence="3" id="KW-1185">Reference proteome</keyword>
<dbReference type="EMBL" id="QCYK01000004">
    <property type="protein sequence ID" value="PUZ21852.1"/>
    <property type="molecule type" value="Genomic_DNA"/>
</dbReference>
<accession>A0A2T7BBS8</accession>
<gene>
    <name evidence="2" type="ORF">DCC81_25025</name>
</gene>
<feature type="transmembrane region" description="Helical" evidence="1">
    <location>
        <begin position="6"/>
        <end position="25"/>
    </location>
</feature>
<keyword evidence="1" id="KW-0812">Transmembrane</keyword>
<comment type="caution">
    <text evidence="2">The sequence shown here is derived from an EMBL/GenBank/DDBJ whole genome shotgun (WGS) entry which is preliminary data.</text>
</comment>
<name>A0A2T7BBS8_9BACT</name>
<organism evidence="2 3">
    <name type="scientific">Chitinophaga parva</name>
    <dbReference type="NCBI Taxonomy" id="2169414"/>
    <lineage>
        <taxon>Bacteria</taxon>
        <taxon>Pseudomonadati</taxon>
        <taxon>Bacteroidota</taxon>
        <taxon>Chitinophagia</taxon>
        <taxon>Chitinophagales</taxon>
        <taxon>Chitinophagaceae</taxon>
        <taxon>Chitinophaga</taxon>
    </lineage>
</organism>
<sequence>MKQWRWYIVLLLSVFAYRILVHGLLCDYARTHGAVGQLFHKENNWSHYVFKTRKRSVPPPPTAASAAIVAPCAGKETADGFLLPALTLLFQNTFANVARLFVWPLRSVPPPLPGKVFLKLCCLRR</sequence>
<keyword evidence="1" id="KW-0472">Membrane</keyword>
<reference evidence="2 3" key="1">
    <citation type="submission" date="2018-04" db="EMBL/GenBank/DDBJ databases">
        <title>Chitinophaga fuyangensis sp. nov., isolated from soil in a chemical factory.</title>
        <authorList>
            <person name="Chen K."/>
        </authorList>
    </citation>
    <scope>NUCLEOTIDE SEQUENCE [LARGE SCALE GENOMIC DNA]</scope>
    <source>
        <strain evidence="2 3">LY-1</strain>
    </source>
</reference>
<dbReference type="Proteomes" id="UP000244450">
    <property type="component" value="Unassembled WGS sequence"/>
</dbReference>
<keyword evidence="1" id="KW-1133">Transmembrane helix</keyword>
<proteinExistence type="predicted"/>